<name>A0ABX2F5D8_9PSEU</name>
<dbReference type="CDD" id="cd06550">
    <property type="entry name" value="TM_ABC_iron-siderophores_like"/>
    <property type="match status" value="1"/>
</dbReference>
<dbReference type="Proteomes" id="UP000763557">
    <property type="component" value="Unassembled WGS sequence"/>
</dbReference>
<evidence type="ECO:0000256" key="4">
    <source>
        <dbReference type="ARBA" id="ARBA00022475"/>
    </source>
</evidence>
<evidence type="ECO:0000256" key="7">
    <source>
        <dbReference type="ARBA" id="ARBA00023136"/>
    </source>
</evidence>
<dbReference type="InterPro" id="IPR000522">
    <property type="entry name" value="ABC_transptr_permease_BtuC"/>
</dbReference>
<proteinExistence type="inferred from homology"/>
<keyword evidence="3" id="KW-0813">Transport</keyword>
<evidence type="ECO:0000313" key="10">
    <source>
        <dbReference type="Proteomes" id="UP000763557"/>
    </source>
</evidence>
<feature type="transmembrane region" description="Helical" evidence="8">
    <location>
        <begin position="323"/>
        <end position="343"/>
    </location>
</feature>
<feature type="transmembrane region" description="Helical" evidence="8">
    <location>
        <begin position="163"/>
        <end position="181"/>
    </location>
</feature>
<keyword evidence="7 8" id="KW-0472">Membrane</keyword>
<dbReference type="Gene3D" id="1.10.3470.10">
    <property type="entry name" value="ABC transporter involved in vitamin B12 uptake, BtuC"/>
    <property type="match status" value="1"/>
</dbReference>
<sequence>MSVSTAVRGRPLRIGQGRLSIRLDIRATVTCVVMLATVVGLAVFSMTTGDYPLSASEVVATILGAGPPGAEFIVLELRLPRLLAAILVGGAFGVSGAIMQRLTDNPLGSPDIIGFTMGAATGALSVIVLTGGGMLAVAGGALAGGIVTSVLIYLLAFKQGVQGFRLVLIGIGMSAMLYAANQFLITHASLRDAIAAAAWQVGGLNGRGWEHVEPLAWAMLALLPFAVFFSHRLAILQMGDDAAKALGVRVESTRFVLIMVSVALAAIGTAVAGPIAFVALASPQIARRVTGSPYPGPISAGLMGALLLLASDLTVQHAISDTQLPVGIATGAIGGLYLAWLLAREFRRR</sequence>
<keyword evidence="4" id="KW-1003">Cell membrane</keyword>
<evidence type="ECO:0000313" key="9">
    <source>
        <dbReference type="EMBL" id="NRN66107.1"/>
    </source>
</evidence>
<evidence type="ECO:0000256" key="3">
    <source>
        <dbReference type="ARBA" id="ARBA00022448"/>
    </source>
</evidence>
<reference evidence="9 10" key="1">
    <citation type="submission" date="2020-01" db="EMBL/GenBank/DDBJ databases">
        <title>Kibdelosporangium persica a novel Actinomycetes from a hot desert in Iran.</title>
        <authorList>
            <person name="Safaei N."/>
            <person name="Zaburannyi N."/>
            <person name="Mueller R."/>
            <person name="Wink J."/>
        </authorList>
    </citation>
    <scope>NUCLEOTIDE SEQUENCE [LARGE SCALE GENOMIC DNA]</scope>
    <source>
        <strain evidence="9 10">4NS15</strain>
    </source>
</reference>
<keyword evidence="5 8" id="KW-0812">Transmembrane</keyword>
<evidence type="ECO:0000256" key="8">
    <source>
        <dbReference type="SAM" id="Phobius"/>
    </source>
</evidence>
<feature type="transmembrane region" description="Helical" evidence="8">
    <location>
        <begin position="255"/>
        <end position="281"/>
    </location>
</feature>
<evidence type="ECO:0000256" key="1">
    <source>
        <dbReference type="ARBA" id="ARBA00004651"/>
    </source>
</evidence>
<feature type="transmembrane region" description="Helical" evidence="8">
    <location>
        <begin position="82"/>
        <end position="100"/>
    </location>
</feature>
<feature type="transmembrane region" description="Helical" evidence="8">
    <location>
        <begin position="112"/>
        <end position="129"/>
    </location>
</feature>
<dbReference type="PANTHER" id="PTHR30472:SF24">
    <property type="entry name" value="FERRIC ENTEROBACTIN TRANSPORT SYSTEM PERMEASE PROTEIN FEPG"/>
    <property type="match status" value="1"/>
</dbReference>
<feature type="transmembrane region" description="Helical" evidence="8">
    <location>
        <begin position="23"/>
        <end position="46"/>
    </location>
</feature>
<comment type="caution">
    <text evidence="9">The sequence shown here is derived from an EMBL/GenBank/DDBJ whole genome shotgun (WGS) entry which is preliminary data.</text>
</comment>
<feature type="transmembrane region" description="Helical" evidence="8">
    <location>
        <begin position="136"/>
        <end position="157"/>
    </location>
</feature>
<protein>
    <submittedName>
        <fullName evidence="9">ABC-type enterobactin transport system inner membrane subunit</fullName>
    </submittedName>
</protein>
<dbReference type="InterPro" id="IPR037294">
    <property type="entry name" value="ABC_BtuC-like"/>
</dbReference>
<evidence type="ECO:0000256" key="6">
    <source>
        <dbReference type="ARBA" id="ARBA00022989"/>
    </source>
</evidence>
<comment type="subcellular location">
    <subcellularLocation>
        <location evidence="1">Cell membrane</location>
        <topology evidence="1">Multi-pass membrane protein</topology>
    </subcellularLocation>
</comment>
<dbReference type="PANTHER" id="PTHR30472">
    <property type="entry name" value="FERRIC ENTEROBACTIN TRANSPORT SYSTEM PERMEASE PROTEIN"/>
    <property type="match status" value="1"/>
</dbReference>
<organism evidence="9 10">
    <name type="scientific">Kibdelosporangium persicum</name>
    <dbReference type="NCBI Taxonomy" id="2698649"/>
    <lineage>
        <taxon>Bacteria</taxon>
        <taxon>Bacillati</taxon>
        <taxon>Actinomycetota</taxon>
        <taxon>Actinomycetes</taxon>
        <taxon>Pseudonocardiales</taxon>
        <taxon>Pseudonocardiaceae</taxon>
        <taxon>Kibdelosporangium</taxon>
    </lineage>
</organism>
<accession>A0ABX2F5D8</accession>
<comment type="similarity">
    <text evidence="2">Belongs to the binding-protein-dependent transport system permease family. FecCD subfamily.</text>
</comment>
<keyword evidence="6 8" id="KW-1133">Transmembrane helix</keyword>
<gene>
    <name evidence="9" type="ORF">GC106_33250</name>
</gene>
<dbReference type="Pfam" id="PF01032">
    <property type="entry name" value="FecCD"/>
    <property type="match status" value="1"/>
</dbReference>
<feature type="transmembrane region" description="Helical" evidence="8">
    <location>
        <begin position="215"/>
        <end position="235"/>
    </location>
</feature>
<evidence type="ECO:0000256" key="2">
    <source>
        <dbReference type="ARBA" id="ARBA00007935"/>
    </source>
</evidence>
<dbReference type="SUPFAM" id="SSF81345">
    <property type="entry name" value="ABC transporter involved in vitamin B12 uptake, BtuC"/>
    <property type="match status" value="1"/>
</dbReference>
<keyword evidence="10" id="KW-1185">Reference proteome</keyword>
<dbReference type="EMBL" id="JAAATY010000008">
    <property type="protein sequence ID" value="NRN66107.1"/>
    <property type="molecule type" value="Genomic_DNA"/>
</dbReference>
<evidence type="ECO:0000256" key="5">
    <source>
        <dbReference type="ARBA" id="ARBA00022692"/>
    </source>
</evidence>